<organism evidence="2">
    <name type="scientific">freshwater metagenome</name>
    <dbReference type="NCBI Taxonomy" id="449393"/>
    <lineage>
        <taxon>unclassified sequences</taxon>
        <taxon>metagenomes</taxon>
        <taxon>ecological metagenomes</taxon>
    </lineage>
</organism>
<protein>
    <submittedName>
        <fullName evidence="2">Unannotated protein</fullName>
    </submittedName>
</protein>
<dbReference type="InterPro" id="IPR007712">
    <property type="entry name" value="RelE/ParE_toxin"/>
</dbReference>
<evidence type="ECO:0000256" key="1">
    <source>
        <dbReference type="ARBA" id="ARBA00022649"/>
    </source>
</evidence>
<dbReference type="InterPro" id="IPR035093">
    <property type="entry name" value="RelE/ParE_toxin_dom_sf"/>
</dbReference>
<reference evidence="2" key="1">
    <citation type="submission" date="2020-05" db="EMBL/GenBank/DDBJ databases">
        <authorList>
            <person name="Chiriac C."/>
            <person name="Salcher M."/>
            <person name="Ghai R."/>
            <person name="Kavagutti S V."/>
        </authorList>
    </citation>
    <scope>NUCLEOTIDE SEQUENCE</scope>
</reference>
<dbReference type="EMBL" id="CAEZSR010000006">
    <property type="protein sequence ID" value="CAB4541302.1"/>
    <property type="molecule type" value="Genomic_DNA"/>
</dbReference>
<dbReference type="Pfam" id="PF05016">
    <property type="entry name" value="ParE_toxin"/>
    <property type="match status" value="1"/>
</dbReference>
<evidence type="ECO:0000313" key="2">
    <source>
        <dbReference type="EMBL" id="CAB4541302.1"/>
    </source>
</evidence>
<name>A0A6J6BQP7_9ZZZZ</name>
<proteinExistence type="predicted"/>
<dbReference type="AlphaFoldDB" id="A0A6J6BQP7"/>
<sequence length="106" mass="12412">MSLRIEYHELVDTDLEQAWTWYEDQERGLGDRFLDAIHSTVLRASRWPNSGTPALRDDGDEIVERKLPANGFPYAVRYRSLDDDRPIVLAVLHQHRHPDFGTDRRP</sequence>
<keyword evidence="1" id="KW-1277">Toxin-antitoxin system</keyword>
<dbReference type="Gene3D" id="3.30.2310.20">
    <property type="entry name" value="RelE-like"/>
    <property type="match status" value="1"/>
</dbReference>
<gene>
    <name evidence="2" type="ORF">UFOPK1493_00332</name>
</gene>
<accession>A0A6J6BQP7</accession>